<comment type="caution">
    <text evidence="1">The sequence shown here is derived from an EMBL/GenBank/DDBJ whole genome shotgun (WGS) entry which is preliminary data.</text>
</comment>
<accession>A0AB73BHP0</accession>
<evidence type="ECO:0008006" key="3">
    <source>
        <dbReference type="Google" id="ProtNLM"/>
    </source>
</evidence>
<dbReference type="RefSeq" id="WP_007378140.1">
    <property type="nucleotide sequence ID" value="NZ_SEUK01000047.1"/>
</dbReference>
<gene>
    <name evidence="1" type="ORF">EU508_08100</name>
</gene>
<sequence length="95" mass="10548">MAFEKKITLETPVGEITFNVNGADYNKYINSTQPNNKVQPATNFLLNTVVEADAKKLKELVQQPGAALFLVGAIVEEYQPEFNFTVKKSKAEPSK</sequence>
<dbReference type="Proteomes" id="UP000324162">
    <property type="component" value="Unassembled WGS sequence"/>
</dbReference>
<name>A0AB73BHP0_9GAMM</name>
<dbReference type="EMBL" id="SEUK01000047">
    <property type="protein sequence ID" value="KAA1160969.1"/>
    <property type="molecule type" value="Genomic_DNA"/>
</dbReference>
<evidence type="ECO:0000313" key="1">
    <source>
        <dbReference type="EMBL" id="KAA1160969.1"/>
    </source>
</evidence>
<dbReference type="Pfam" id="PF10963">
    <property type="entry name" value="Phage_TAC_10"/>
    <property type="match status" value="1"/>
</dbReference>
<organism evidence="1 2">
    <name type="scientific">Pseudoalteromonas fuliginea</name>
    <dbReference type="NCBI Taxonomy" id="1872678"/>
    <lineage>
        <taxon>Bacteria</taxon>
        <taxon>Pseudomonadati</taxon>
        <taxon>Pseudomonadota</taxon>
        <taxon>Gammaproteobacteria</taxon>
        <taxon>Alteromonadales</taxon>
        <taxon>Pseudoalteromonadaceae</taxon>
        <taxon>Pseudoalteromonas</taxon>
    </lineage>
</organism>
<dbReference type="AlphaFoldDB" id="A0AB73BHP0"/>
<proteinExistence type="predicted"/>
<dbReference type="InterPro" id="IPR024406">
    <property type="entry name" value="TAC-10"/>
</dbReference>
<evidence type="ECO:0000313" key="2">
    <source>
        <dbReference type="Proteomes" id="UP000324162"/>
    </source>
</evidence>
<reference evidence="1 2" key="1">
    <citation type="submission" date="2019-01" db="EMBL/GenBank/DDBJ databases">
        <title>Genome sequences of marine Pseudoalteromonas species.</title>
        <authorList>
            <person name="Boraston A.B."/>
            <person name="Hehemann J.-H."/>
            <person name="Vickers C.J."/>
            <person name="Salama-Alber O."/>
            <person name="Abe K."/>
            <person name="Hettle A.J."/>
        </authorList>
    </citation>
    <scope>NUCLEOTIDE SEQUENCE [LARGE SCALE GENOMIC DNA]</scope>
    <source>
        <strain evidence="1 2">PS42</strain>
    </source>
</reference>
<protein>
    <recommendedName>
        <fullName evidence="3">Phage protein</fullName>
    </recommendedName>
</protein>